<dbReference type="AlphaFoldDB" id="A0A5A7QQC7"/>
<gene>
    <name evidence="1" type="ORF">STAS_24268</name>
</gene>
<dbReference type="Proteomes" id="UP000325081">
    <property type="component" value="Unassembled WGS sequence"/>
</dbReference>
<sequence>MKGLLHEGLDIHIRNGATVKLQDHNWVPCLRGRGPKLKDPTSNGHLWVKDLTYTDTDQWDEAKIRELVEAEDCQAILDIQSLNPHTMDKWCWKMGVKGKFSVASSYKTGSRRRIQQRILGSKFFVPQRMAVAWVELSISSMFVNLQKEDFHK</sequence>
<dbReference type="EMBL" id="BKCP01007738">
    <property type="protein sequence ID" value="GER47186.1"/>
    <property type="molecule type" value="Genomic_DNA"/>
</dbReference>
<accession>A0A5A7QQC7</accession>
<proteinExistence type="predicted"/>
<organism evidence="1 2">
    <name type="scientific">Striga asiatica</name>
    <name type="common">Asiatic witchweed</name>
    <name type="synonym">Buchnera asiatica</name>
    <dbReference type="NCBI Taxonomy" id="4170"/>
    <lineage>
        <taxon>Eukaryota</taxon>
        <taxon>Viridiplantae</taxon>
        <taxon>Streptophyta</taxon>
        <taxon>Embryophyta</taxon>
        <taxon>Tracheophyta</taxon>
        <taxon>Spermatophyta</taxon>
        <taxon>Magnoliopsida</taxon>
        <taxon>eudicotyledons</taxon>
        <taxon>Gunneridae</taxon>
        <taxon>Pentapetalae</taxon>
        <taxon>asterids</taxon>
        <taxon>lamiids</taxon>
        <taxon>Lamiales</taxon>
        <taxon>Orobanchaceae</taxon>
        <taxon>Buchnereae</taxon>
        <taxon>Striga</taxon>
    </lineage>
</organism>
<name>A0A5A7QQC7_STRAF</name>
<protein>
    <submittedName>
        <fullName evidence="1">Ribonuclease H-like superfamily protein</fullName>
    </submittedName>
</protein>
<evidence type="ECO:0000313" key="2">
    <source>
        <dbReference type="Proteomes" id="UP000325081"/>
    </source>
</evidence>
<comment type="caution">
    <text evidence="1">The sequence shown here is derived from an EMBL/GenBank/DDBJ whole genome shotgun (WGS) entry which is preliminary data.</text>
</comment>
<reference evidence="2" key="1">
    <citation type="journal article" date="2019" name="Curr. Biol.">
        <title>Genome Sequence of Striga asiatica Provides Insight into the Evolution of Plant Parasitism.</title>
        <authorList>
            <person name="Yoshida S."/>
            <person name="Kim S."/>
            <person name="Wafula E.K."/>
            <person name="Tanskanen J."/>
            <person name="Kim Y.M."/>
            <person name="Honaas L."/>
            <person name="Yang Z."/>
            <person name="Spallek T."/>
            <person name="Conn C.E."/>
            <person name="Ichihashi Y."/>
            <person name="Cheong K."/>
            <person name="Cui S."/>
            <person name="Der J.P."/>
            <person name="Gundlach H."/>
            <person name="Jiao Y."/>
            <person name="Hori C."/>
            <person name="Ishida J.K."/>
            <person name="Kasahara H."/>
            <person name="Kiba T."/>
            <person name="Kim M.S."/>
            <person name="Koo N."/>
            <person name="Laohavisit A."/>
            <person name="Lee Y.H."/>
            <person name="Lumba S."/>
            <person name="McCourt P."/>
            <person name="Mortimer J.C."/>
            <person name="Mutuku J.M."/>
            <person name="Nomura T."/>
            <person name="Sasaki-Sekimoto Y."/>
            <person name="Seto Y."/>
            <person name="Wang Y."/>
            <person name="Wakatake T."/>
            <person name="Sakakibara H."/>
            <person name="Demura T."/>
            <person name="Yamaguchi S."/>
            <person name="Yoneyama K."/>
            <person name="Manabe R.I."/>
            <person name="Nelson D.C."/>
            <person name="Schulman A.H."/>
            <person name="Timko M.P."/>
            <person name="dePamphilis C.W."/>
            <person name="Choi D."/>
            <person name="Shirasu K."/>
        </authorList>
    </citation>
    <scope>NUCLEOTIDE SEQUENCE [LARGE SCALE GENOMIC DNA]</scope>
    <source>
        <strain evidence="2">cv. UVA1</strain>
    </source>
</reference>
<keyword evidence="2" id="KW-1185">Reference proteome</keyword>
<evidence type="ECO:0000313" key="1">
    <source>
        <dbReference type="EMBL" id="GER47186.1"/>
    </source>
</evidence>